<sequence length="201" mass="23043">MDSLMSDVAPACLVRDGHLSQDEDTVYSVSTASECGDREELKTGRRNLSKQENKGKSWRKLDTAYGDGDGVKFTKNKSKAHLSKPYLRRPEKAKGRKKVVAARRKYQRRTTKQKWNISSPSDEDGDSLTFRHRRPNASKFSKIGPNSCVFLPVPEDIFIEDMLSDNPQYKSNSQLKSVEYWSSVAAELPPYQGTWRPRRYY</sequence>
<dbReference type="Proteomes" id="UP000287033">
    <property type="component" value="Unassembled WGS sequence"/>
</dbReference>
<keyword evidence="3" id="KW-1185">Reference proteome</keyword>
<proteinExistence type="predicted"/>
<feature type="compositionally biased region" description="Basic residues" evidence="1">
    <location>
        <begin position="94"/>
        <end position="112"/>
    </location>
</feature>
<comment type="caution">
    <text evidence="2">The sequence shown here is derived from an EMBL/GenBank/DDBJ whole genome shotgun (WGS) entry which is preliminary data.</text>
</comment>
<dbReference type="OrthoDB" id="9950692at2759"/>
<gene>
    <name evidence="2" type="ORF">chiPu_0011658</name>
</gene>
<dbReference type="EMBL" id="BEZZ01000492">
    <property type="protein sequence ID" value="GCC33190.1"/>
    <property type="molecule type" value="Genomic_DNA"/>
</dbReference>
<dbReference type="AlphaFoldDB" id="A0A401SS14"/>
<feature type="compositionally biased region" description="Basic and acidic residues" evidence="1">
    <location>
        <begin position="35"/>
        <end position="62"/>
    </location>
</feature>
<feature type="region of interest" description="Disordered" evidence="1">
    <location>
        <begin position="28"/>
        <end position="130"/>
    </location>
</feature>
<reference evidence="2 3" key="1">
    <citation type="journal article" date="2018" name="Nat. Ecol. Evol.">
        <title>Shark genomes provide insights into elasmobranch evolution and the origin of vertebrates.</title>
        <authorList>
            <person name="Hara Y"/>
            <person name="Yamaguchi K"/>
            <person name="Onimaru K"/>
            <person name="Kadota M"/>
            <person name="Koyanagi M"/>
            <person name="Keeley SD"/>
            <person name="Tatsumi K"/>
            <person name="Tanaka K"/>
            <person name="Motone F"/>
            <person name="Kageyama Y"/>
            <person name="Nozu R"/>
            <person name="Adachi N"/>
            <person name="Nishimura O"/>
            <person name="Nakagawa R"/>
            <person name="Tanegashima C"/>
            <person name="Kiyatake I"/>
            <person name="Matsumoto R"/>
            <person name="Murakumo K"/>
            <person name="Nishida K"/>
            <person name="Terakita A"/>
            <person name="Kuratani S"/>
            <person name="Sato K"/>
            <person name="Hyodo S Kuraku.S."/>
        </authorList>
    </citation>
    <scope>NUCLEOTIDE SEQUENCE [LARGE SCALE GENOMIC DNA]</scope>
</reference>
<name>A0A401SS14_CHIPU</name>
<accession>A0A401SS14</accession>
<protein>
    <submittedName>
        <fullName evidence="2">Uncharacterized protein</fullName>
    </submittedName>
</protein>
<evidence type="ECO:0000313" key="2">
    <source>
        <dbReference type="EMBL" id="GCC33190.1"/>
    </source>
</evidence>
<organism evidence="2 3">
    <name type="scientific">Chiloscyllium punctatum</name>
    <name type="common">Brownbanded bambooshark</name>
    <name type="synonym">Hemiscyllium punctatum</name>
    <dbReference type="NCBI Taxonomy" id="137246"/>
    <lineage>
        <taxon>Eukaryota</taxon>
        <taxon>Metazoa</taxon>
        <taxon>Chordata</taxon>
        <taxon>Craniata</taxon>
        <taxon>Vertebrata</taxon>
        <taxon>Chondrichthyes</taxon>
        <taxon>Elasmobranchii</taxon>
        <taxon>Galeomorphii</taxon>
        <taxon>Galeoidea</taxon>
        <taxon>Orectolobiformes</taxon>
        <taxon>Hemiscylliidae</taxon>
        <taxon>Chiloscyllium</taxon>
    </lineage>
</organism>
<evidence type="ECO:0000256" key="1">
    <source>
        <dbReference type="SAM" id="MobiDB-lite"/>
    </source>
</evidence>
<evidence type="ECO:0000313" key="3">
    <source>
        <dbReference type="Proteomes" id="UP000287033"/>
    </source>
</evidence>